<sequence>MKIKKILLVFLFVIFALAAGCQHQNKREINQTEQAQLVKKNREVWNKKVKSSKKVQLNAPNDDIVSVPSGYDDTNMSLSRLKNGNQYLVKAKVMNLQPEWKRPFTPETKASIFVEKVISGDKSIQNSTIKTEFSGGLSTAEYCFNDIEGRYLGEDFGIDDPKTVIYMKNQTEPMPKIGSTVILGLEKFRPDDKYHEKLYKKYGLTKENFFTINNPEVTYWIKKHGRFKLNNPAFYQKENRNSNPNIFKLTKKLNEKYL</sequence>
<reference evidence="4 5" key="1">
    <citation type="journal article" date="2019" name="Syst. Appl. Microbiol.">
        <title>Polyphasic characterization of two novel Lactobacillus spp. isolated from blown salami packages: Description of Lactobacillus halodurans sp. nov. and Lactobacillus salsicarnum sp. nov.</title>
        <authorList>
            <person name="Schuster J.A."/>
            <person name="Klingl A."/>
            <person name="Vogel R.F."/>
            <person name="Ehrmann M.A."/>
        </authorList>
    </citation>
    <scope>NUCLEOTIDE SEQUENCE [LARGE SCALE GENOMIC DNA]</scope>
    <source>
        <strain evidence="3 4">TMW 1.1920</strain>
        <strain evidence="2 5">TMW 1.2172</strain>
    </source>
</reference>
<dbReference type="EMBL" id="VDFO01000063">
    <property type="protein sequence ID" value="MQS98548.1"/>
    <property type="molecule type" value="Genomic_DNA"/>
</dbReference>
<proteinExistence type="predicted"/>
<evidence type="ECO:0000313" key="4">
    <source>
        <dbReference type="Proteomes" id="UP000371423"/>
    </source>
</evidence>
<dbReference type="RefSeq" id="WP_153386000.1">
    <property type="nucleotide sequence ID" value="NZ_VDFO01000063.1"/>
</dbReference>
<organism evidence="2 5">
    <name type="scientific">Companilactobacillus halodurans</name>
    <dbReference type="NCBI Taxonomy" id="2584183"/>
    <lineage>
        <taxon>Bacteria</taxon>
        <taxon>Bacillati</taxon>
        <taxon>Bacillota</taxon>
        <taxon>Bacilli</taxon>
        <taxon>Lactobacillales</taxon>
        <taxon>Lactobacillaceae</taxon>
        <taxon>Companilactobacillus</taxon>
    </lineage>
</organism>
<comment type="caution">
    <text evidence="2">The sequence shown here is derived from an EMBL/GenBank/DDBJ whole genome shotgun (WGS) entry which is preliminary data.</text>
</comment>
<dbReference type="PROSITE" id="PS51257">
    <property type="entry name" value="PROKAR_LIPOPROTEIN"/>
    <property type="match status" value="1"/>
</dbReference>
<evidence type="ECO:0000313" key="5">
    <source>
        <dbReference type="Proteomes" id="UP000414364"/>
    </source>
</evidence>
<evidence type="ECO:0008006" key="6">
    <source>
        <dbReference type="Google" id="ProtNLM"/>
    </source>
</evidence>
<name>A0A5P0ZR73_9LACO</name>
<evidence type="ECO:0000256" key="1">
    <source>
        <dbReference type="SAM" id="SignalP"/>
    </source>
</evidence>
<dbReference type="OrthoDB" id="2323697at2"/>
<dbReference type="Proteomes" id="UP000414364">
    <property type="component" value="Unassembled WGS sequence"/>
</dbReference>
<keyword evidence="4" id="KW-1185">Reference proteome</keyword>
<gene>
    <name evidence="3" type="ORF">FHL05_11860</name>
    <name evidence="2" type="ORF">FHL06_09275</name>
</gene>
<evidence type="ECO:0000313" key="3">
    <source>
        <dbReference type="EMBL" id="MQS98548.1"/>
    </source>
</evidence>
<dbReference type="AlphaFoldDB" id="A0A5P0ZR73"/>
<feature type="signal peptide" evidence="1">
    <location>
        <begin position="1"/>
        <end position="18"/>
    </location>
</feature>
<keyword evidence="1" id="KW-0732">Signal</keyword>
<evidence type="ECO:0000313" key="2">
    <source>
        <dbReference type="EMBL" id="MQS76565.1"/>
    </source>
</evidence>
<accession>A0A5P0ZR73</accession>
<protein>
    <recommendedName>
        <fullName evidence="6">Lipoprotein</fullName>
    </recommendedName>
</protein>
<dbReference type="EMBL" id="VDFP01000020">
    <property type="protein sequence ID" value="MQS76565.1"/>
    <property type="molecule type" value="Genomic_DNA"/>
</dbReference>
<dbReference type="Proteomes" id="UP000371423">
    <property type="component" value="Unassembled WGS sequence"/>
</dbReference>
<feature type="chain" id="PRO_5044622351" description="Lipoprotein" evidence="1">
    <location>
        <begin position="19"/>
        <end position="258"/>
    </location>
</feature>